<comment type="caution">
    <text evidence="1">The sequence shown here is derived from an EMBL/GenBank/DDBJ whole genome shotgun (WGS) entry which is preliminary data.</text>
</comment>
<protein>
    <submittedName>
        <fullName evidence="1">Uncharacterized protein</fullName>
    </submittedName>
</protein>
<dbReference type="AlphaFoldDB" id="A0A8K0TRD1"/>
<evidence type="ECO:0000313" key="2">
    <source>
        <dbReference type="Proteomes" id="UP000813385"/>
    </source>
</evidence>
<reference evidence="1" key="1">
    <citation type="journal article" date="2021" name="Nat. Commun.">
        <title>Genetic determinants of endophytism in the Arabidopsis root mycobiome.</title>
        <authorList>
            <person name="Mesny F."/>
            <person name="Miyauchi S."/>
            <person name="Thiergart T."/>
            <person name="Pickel B."/>
            <person name="Atanasova L."/>
            <person name="Karlsson M."/>
            <person name="Huettel B."/>
            <person name="Barry K.W."/>
            <person name="Haridas S."/>
            <person name="Chen C."/>
            <person name="Bauer D."/>
            <person name="Andreopoulos W."/>
            <person name="Pangilinan J."/>
            <person name="LaButti K."/>
            <person name="Riley R."/>
            <person name="Lipzen A."/>
            <person name="Clum A."/>
            <person name="Drula E."/>
            <person name="Henrissat B."/>
            <person name="Kohler A."/>
            <person name="Grigoriev I.V."/>
            <person name="Martin F.M."/>
            <person name="Hacquard S."/>
        </authorList>
    </citation>
    <scope>NUCLEOTIDE SEQUENCE</scope>
    <source>
        <strain evidence="1">MPI-CAGE-AT-0016</strain>
    </source>
</reference>
<keyword evidence="2" id="KW-1185">Reference proteome</keyword>
<accession>A0A8K0TRD1</accession>
<evidence type="ECO:0000313" key="1">
    <source>
        <dbReference type="EMBL" id="KAH7368049.1"/>
    </source>
</evidence>
<proteinExistence type="predicted"/>
<name>A0A8K0TRD1_9PEZI</name>
<dbReference type="Proteomes" id="UP000813385">
    <property type="component" value="Unassembled WGS sequence"/>
</dbReference>
<sequence length="150" mass="16814">MHWLSRAAPAWHQRLESRRARLPTTARWHKWILSHGIPPGAWLTLTRQGQPAEHHGRVSQPNTTAKTSVRRANPFDDFNIKTHFQYITSVIYTTARISGFGHTTAKAACTALGSDSLVRSRMVAFSASHIQGVRRGILHGPMAAWRGEDD</sequence>
<gene>
    <name evidence="1" type="ORF">B0T11DRAFT_60002</name>
</gene>
<dbReference type="EMBL" id="JAGPXD010000002">
    <property type="protein sequence ID" value="KAH7368049.1"/>
    <property type="molecule type" value="Genomic_DNA"/>
</dbReference>
<organism evidence="1 2">
    <name type="scientific">Plectosphaerella cucumerina</name>
    <dbReference type="NCBI Taxonomy" id="40658"/>
    <lineage>
        <taxon>Eukaryota</taxon>
        <taxon>Fungi</taxon>
        <taxon>Dikarya</taxon>
        <taxon>Ascomycota</taxon>
        <taxon>Pezizomycotina</taxon>
        <taxon>Sordariomycetes</taxon>
        <taxon>Hypocreomycetidae</taxon>
        <taxon>Glomerellales</taxon>
        <taxon>Plectosphaerellaceae</taxon>
        <taxon>Plectosphaerella</taxon>
    </lineage>
</organism>